<dbReference type="RefSeq" id="WP_157977904.1">
    <property type="nucleotide sequence ID" value="NZ_CP139965.1"/>
</dbReference>
<gene>
    <name evidence="1" type="ORF">U0042_15580</name>
</gene>
<organism evidence="1 2">
    <name type="scientific">Paraburkholderia kururiensis</name>
    <dbReference type="NCBI Taxonomy" id="984307"/>
    <lineage>
        <taxon>Bacteria</taxon>
        <taxon>Pseudomonadati</taxon>
        <taxon>Pseudomonadota</taxon>
        <taxon>Betaproteobacteria</taxon>
        <taxon>Burkholderiales</taxon>
        <taxon>Burkholderiaceae</taxon>
        <taxon>Paraburkholderia</taxon>
    </lineage>
</organism>
<proteinExistence type="predicted"/>
<protein>
    <submittedName>
        <fullName evidence="1">Uncharacterized protein</fullName>
    </submittedName>
</protein>
<keyword evidence="2" id="KW-1185">Reference proteome</keyword>
<name>A0ABZ0WDZ9_9BURK</name>
<accession>A0ABZ0WDZ9</accession>
<dbReference type="Proteomes" id="UP001325479">
    <property type="component" value="Chromosome"/>
</dbReference>
<reference evidence="1 2" key="1">
    <citation type="submission" date="2023-12" db="EMBL/GenBank/DDBJ databases">
        <title>Genome sequencing and assembly of bacterial species from a model synthetic community.</title>
        <authorList>
            <person name="Hogle S.L."/>
        </authorList>
    </citation>
    <scope>NUCLEOTIDE SEQUENCE [LARGE SCALE GENOMIC DNA]</scope>
    <source>
        <strain evidence="1 2">HAMBI 2494</strain>
    </source>
</reference>
<evidence type="ECO:0000313" key="2">
    <source>
        <dbReference type="Proteomes" id="UP001325479"/>
    </source>
</evidence>
<sequence>MTIATADRAAASACGGVNEGPDNESSAHMAIQRVRACDIRIGGPGDRLVRNARFVAVRLSNGIHVAVTSSSRTALPQLQAVRLAANDAAPAERAILRNTCSVARDTAMSRKTGATGKRMAAGAAVPLAALPANGGAQASESVFALDDFKNRAQAVLEVAKL</sequence>
<dbReference type="EMBL" id="CP139965">
    <property type="protein sequence ID" value="WQD75576.1"/>
    <property type="molecule type" value="Genomic_DNA"/>
</dbReference>
<evidence type="ECO:0000313" key="1">
    <source>
        <dbReference type="EMBL" id="WQD75576.1"/>
    </source>
</evidence>